<dbReference type="PANTHER" id="PTHR43214">
    <property type="entry name" value="TWO-COMPONENT RESPONSE REGULATOR"/>
    <property type="match status" value="1"/>
</dbReference>
<dbReference type="SMART" id="SM00421">
    <property type="entry name" value="HTH_LUXR"/>
    <property type="match status" value="1"/>
</dbReference>
<dbReference type="PROSITE" id="PS50110">
    <property type="entry name" value="RESPONSE_REGULATORY"/>
    <property type="match status" value="1"/>
</dbReference>
<dbReference type="InterPro" id="IPR039420">
    <property type="entry name" value="WalR-like"/>
</dbReference>
<evidence type="ECO:0000313" key="9">
    <source>
        <dbReference type="Proteomes" id="UP001385809"/>
    </source>
</evidence>
<feature type="domain" description="HTH luxR-type" evidence="6">
    <location>
        <begin position="151"/>
        <end position="216"/>
    </location>
</feature>
<feature type="modified residue" description="4-aspartylphosphate" evidence="5">
    <location>
        <position position="57"/>
    </location>
</feature>
<dbReference type="CDD" id="cd06170">
    <property type="entry name" value="LuxR_C_like"/>
    <property type="match status" value="1"/>
</dbReference>
<dbReference type="Proteomes" id="UP001385809">
    <property type="component" value="Unassembled WGS sequence"/>
</dbReference>
<gene>
    <name evidence="8" type="ORF">WCD74_08095</name>
</gene>
<sequence>MSTPIRVVVADDQPLIRSGLRVLLETEDGFEMCGEAADGAEALARVRECRPDVLLLDVRMPGVDGLTALETLTADPDLAATRVLVLTTFDLDEYVHRALVAGAAGFLLKDSDPATLLRALEVVHAGEALLAPSVTRRLIADVVRRGALRRPARALTVLTAREREVLGLVGRGATNGEIAAELVISPATARTHVGRLLVKLDARDRVQLVVIAHEAGLVGP</sequence>
<keyword evidence="2" id="KW-0805">Transcription regulation</keyword>
<dbReference type="Gene3D" id="3.40.50.2300">
    <property type="match status" value="1"/>
</dbReference>
<dbReference type="SUPFAM" id="SSF46894">
    <property type="entry name" value="C-terminal effector domain of the bipartite response regulators"/>
    <property type="match status" value="1"/>
</dbReference>
<evidence type="ECO:0000313" key="8">
    <source>
        <dbReference type="EMBL" id="MEJ2867720.1"/>
    </source>
</evidence>
<dbReference type="InterPro" id="IPR058245">
    <property type="entry name" value="NreC/VraR/RcsB-like_REC"/>
</dbReference>
<dbReference type="InterPro" id="IPR000792">
    <property type="entry name" value="Tscrpt_reg_LuxR_C"/>
</dbReference>
<protein>
    <submittedName>
        <fullName evidence="8">Response regulator transcription factor</fullName>
    </submittedName>
</protein>
<dbReference type="InterPro" id="IPR011006">
    <property type="entry name" value="CheY-like_superfamily"/>
</dbReference>
<evidence type="ECO:0000256" key="4">
    <source>
        <dbReference type="ARBA" id="ARBA00023163"/>
    </source>
</evidence>
<feature type="domain" description="Response regulatory" evidence="7">
    <location>
        <begin position="6"/>
        <end position="124"/>
    </location>
</feature>
<dbReference type="SUPFAM" id="SSF52172">
    <property type="entry name" value="CheY-like"/>
    <property type="match status" value="1"/>
</dbReference>
<proteinExistence type="predicted"/>
<dbReference type="SMART" id="SM00448">
    <property type="entry name" value="REC"/>
    <property type="match status" value="1"/>
</dbReference>
<evidence type="ECO:0000259" key="7">
    <source>
        <dbReference type="PROSITE" id="PS50110"/>
    </source>
</evidence>
<evidence type="ECO:0000256" key="1">
    <source>
        <dbReference type="ARBA" id="ARBA00022553"/>
    </source>
</evidence>
<accession>A0ABU8MM20</accession>
<evidence type="ECO:0000256" key="2">
    <source>
        <dbReference type="ARBA" id="ARBA00023015"/>
    </source>
</evidence>
<dbReference type="PANTHER" id="PTHR43214:SF24">
    <property type="entry name" value="TRANSCRIPTIONAL REGULATORY PROTEIN NARL-RELATED"/>
    <property type="match status" value="1"/>
</dbReference>
<dbReference type="InterPro" id="IPR001789">
    <property type="entry name" value="Sig_transdc_resp-reg_receiver"/>
</dbReference>
<evidence type="ECO:0000259" key="6">
    <source>
        <dbReference type="PROSITE" id="PS50043"/>
    </source>
</evidence>
<dbReference type="PROSITE" id="PS50043">
    <property type="entry name" value="HTH_LUXR_2"/>
    <property type="match status" value="1"/>
</dbReference>
<dbReference type="InterPro" id="IPR016032">
    <property type="entry name" value="Sig_transdc_resp-reg_C-effctor"/>
</dbReference>
<keyword evidence="9" id="KW-1185">Reference proteome</keyword>
<keyword evidence="3" id="KW-0238">DNA-binding</keyword>
<keyword evidence="4" id="KW-0804">Transcription</keyword>
<dbReference type="PRINTS" id="PR00038">
    <property type="entry name" value="HTHLUXR"/>
</dbReference>
<dbReference type="CDD" id="cd17535">
    <property type="entry name" value="REC_NarL-like"/>
    <property type="match status" value="1"/>
</dbReference>
<dbReference type="Pfam" id="PF00196">
    <property type="entry name" value="GerE"/>
    <property type="match status" value="1"/>
</dbReference>
<dbReference type="EMBL" id="JBBEGN010000003">
    <property type="protein sequence ID" value="MEJ2867720.1"/>
    <property type="molecule type" value="Genomic_DNA"/>
</dbReference>
<reference evidence="8 9" key="1">
    <citation type="submission" date="2024-03" db="EMBL/GenBank/DDBJ databases">
        <title>Actinomycetospora sp. OC33-EN08, a novel actinomycete isolated from wild orchid (Aerides multiflora).</title>
        <authorList>
            <person name="Suriyachadkun C."/>
        </authorList>
    </citation>
    <scope>NUCLEOTIDE SEQUENCE [LARGE SCALE GENOMIC DNA]</scope>
    <source>
        <strain evidence="8 9">OC33-EN08</strain>
    </source>
</reference>
<comment type="caution">
    <text evidence="8">The sequence shown here is derived from an EMBL/GenBank/DDBJ whole genome shotgun (WGS) entry which is preliminary data.</text>
</comment>
<keyword evidence="1 5" id="KW-0597">Phosphoprotein</keyword>
<name>A0ABU8MM20_9PSEU</name>
<evidence type="ECO:0000256" key="5">
    <source>
        <dbReference type="PROSITE-ProRule" id="PRU00169"/>
    </source>
</evidence>
<organism evidence="8 9">
    <name type="scientific">Actinomycetospora aurantiaca</name>
    <dbReference type="NCBI Taxonomy" id="3129233"/>
    <lineage>
        <taxon>Bacteria</taxon>
        <taxon>Bacillati</taxon>
        <taxon>Actinomycetota</taxon>
        <taxon>Actinomycetes</taxon>
        <taxon>Pseudonocardiales</taxon>
        <taxon>Pseudonocardiaceae</taxon>
        <taxon>Actinomycetospora</taxon>
    </lineage>
</organism>
<dbReference type="Pfam" id="PF00072">
    <property type="entry name" value="Response_reg"/>
    <property type="match status" value="1"/>
</dbReference>
<evidence type="ECO:0000256" key="3">
    <source>
        <dbReference type="ARBA" id="ARBA00023125"/>
    </source>
</evidence>
<dbReference type="RefSeq" id="WP_337694331.1">
    <property type="nucleotide sequence ID" value="NZ_JBBEGN010000003.1"/>
</dbReference>